<evidence type="ECO:0000313" key="12">
    <source>
        <dbReference type="EMBL" id="CAB4599942.1"/>
    </source>
</evidence>
<dbReference type="GO" id="GO:0004315">
    <property type="term" value="F:3-oxoacyl-[acyl-carrier-protein] synthase activity"/>
    <property type="evidence" value="ECO:0007669"/>
    <property type="project" value="InterPro"/>
</dbReference>
<dbReference type="PANTHER" id="PTHR43091">
    <property type="entry name" value="3-OXOACYL-[ACYL-CARRIER-PROTEIN] SYNTHASE"/>
    <property type="match status" value="1"/>
</dbReference>
<feature type="domain" description="Beta-ketoacyl-[acyl-carrier-protein] synthase III C-terminal" evidence="10">
    <location>
        <begin position="225"/>
        <end position="314"/>
    </location>
</feature>
<comment type="similarity">
    <text evidence="2">Belongs to the thiolase-like superfamily. FabH family.</text>
</comment>
<dbReference type="GO" id="GO:0006633">
    <property type="term" value="P:fatty acid biosynthetic process"/>
    <property type="evidence" value="ECO:0007669"/>
    <property type="project" value="UniProtKB-KW"/>
</dbReference>
<dbReference type="InterPro" id="IPR016039">
    <property type="entry name" value="Thiolase-like"/>
</dbReference>
<evidence type="ECO:0000259" key="10">
    <source>
        <dbReference type="Pfam" id="PF08541"/>
    </source>
</evidence>
<feature type="domain" description="Beta-ketoacyl-[acyl-carrier-protein] synthase III N-terminal" evidence="11">
    <location>
        <begin position="112"/>
        <end position="188"/>
    </location>
</feature>
<protein>
    <submittedName>
        <fullName evidence="12">Unannotated protein</fullName>
    </submittedName>
</protein>
<gene>
    <name evidence="12" type="ORF">UFOPK1835_00316</name>
</gene>
<reference evidence="12" key="1">
    <citation type="submission" date="2020-05" db="EMBL/GenBank/DDBJ databases">
        <authorList>
            <person name="Chiriac C."/>
            <person name="Salcher M."/>
            <person name="Ghai R."/>
            <person name="Kavagutti S V."/>
        </authorList>
    </citation>
    <scope>NUCLEOTIDE SEQUENCE</scope>
</reference>
<evidence type="ECO:0000256" key="5">
    <source>
        <dbReference type="ARBA" id="ARBA00022679"/>
    </source>
</evidence>
<dbReference type="InterPro" id="IPR013751">
    <property type="entry name" value="ACP_syn_III_N"/>
</dbReference>
<dbReference type="Pfam" id="PF08541">
    <property type="entry name" value="ACP_syn_III_C"/>
    <property type="match status" value="1"/>
</dbReference>
<accession>A0A6J6GF38</accession>
<evidence type="ECO:0000256" key="1">
    <source>
        <dbReference type="ARBA" id="ARBA00005189"/>
    </source>
</evidence>
<dbReference type="AlphaFoldDB" id="A0A6J6GF38"/>
<dbReference type="SUPFAM" id="SSF53901">
    <property type="entry name" value="Thiolase-like"/>
    <property type="match status" value="1"/>
</dbReference>
<keyword evidence="8" id="KW-0275">Fatty acid biosynthesis</keyword>
<dbReference type="Gene3D" id="3.40.47.10">
    <property type="match status" value="1"/>
</dbReference>
<dbReference type="NCBIfam" id="NF006829">
    <property type="entry name" value="PRK09352.1"/>
    <property type="match status" value="1"/>
</dbReference>
<dbReference type="InterPro" id="IPR013747">
    <property type="entry name" value="ACP_syn_III_C"/>
</dbReference>
<evidence type="ECO:0000256" key="3">
    <source>
        <dbReference type="ARBA" id="ARBA00022490"/>
    </source>
</evidence>
<keyword evidence="4" id="KW-0444">Lipid biosynthesis</keyword>
<dbReference type="CDD" id="cd00830">
    <property type="entry name" value="KAS_III"/>
    <property type="match status" value="1"/>
</dbReference>
<name>A0A6J6GF38_9ZZZZ</name>
<keyword evidence="7" id="KW-0443">Lipid metabolism</keyword>
<dbReference type="NCBIfam" id="TIGR00747">
    <property type="entry name" value="fabH"/>
    <property type="match status" value="1"/>
</dbReference>
<comment type="pathway">
    <text evidence="1">Lipid metabolism.</text>
</comment>
<evidence type="ECO:0000259" key="11">
    <source>
        <dbReference type="Pfam" id="PF08545"/>
    </source>
</evidence>
<evidence type="ECO:0000256" key="7">
    <source>
        <dbReference type="ARBA" id="ARBA00023098"/>
    </source>
</evidence>
<evidence type="ECO:0000256" key="9">
    <source>
        <dbReference type="ARBA" id="ARBA00023315"/>
    </source>
</evidence>
<dbReference type="Pfam" id="PF08545">
    <property type="entry name" value="ACP_syn_III"/>
    <property type="match status" value="1"/>
</dbReference>
<sequence>MPASTTPARRGATISGWGTALPPHVVTNADFEARLDTTDEWITERTGIRERRHGSSTAALAIEAGRAALDMAGLTGDDIDLVLLATTSPDYQIPSTASQVQDELGIRGGACDINAACSGFVYGLVQAHGLIAMGLNRVLLIGAETLSRLTDQEDRNTAILFGDGAGAVVLEATDDAGQLLAFDLGSDGSARKLLDAPIGGYMQMNGKEVFRRAVTVMVQSANTSLASAGISADDLALVVPHQANIRIIEAACSRLNVDADRVATVLATTGNTSSASIPLALVDALDSGRVKKGDHVLLVGFGAGMSWASAVIRWTGHLPEVAS</sequence>
<organism evidence="12">
    <name type="scientific">freshwater metagenome</name>
    <dbReference type="NCBI Taxonomy" id="449393"/>
    <lineage>
        <taxon>unclassified sequences</taxon>
        <taxon>metagenomes</taxon>
        <taxon>ecological metagenomes</taxon>
    </lineage>
</organism>
<keyword evidence="5" id="KW-0808">Transferase</keyword>
<keyword evidence="9" id="KW-0012">Acyltransferase</keyword>
<evidence type="ECO:0000256" key="8">
    <source>
        <dbReference type="ARBA" id="ARBA00023160"/>
    </source>
</evidence>
<dbReference type="PANTHER" id="PTHR43091:SF2">
    <property type="entry name" value="BETA-KETOACYL-[ACYL-CARRIER-PROTEIN] SYNTHASE III 2"/>
    <property type="match status" value="1"/>
</dbReference>
<evidence type="ECO:0000256" key="6">
    <source>
        <dbReference type="ARBA" id="ARBA00022832"/>
    </source>
</evidence>
<dbReference type="HAMAP" id="MF_01815">
    <property type="entry name" value="FabH"/>
    <property type="match status" value="1"/>
</dbReference>
<keyword evidence="6" id="KW-0276">Fatty acid metabolism</keyword>
<evidence type="ECO:0000256" key="2">
    <source>
        <dbReference type="ARBA" id="ARBA00008642"/>
    </source>
</evidence>
<dbReference type="InterPro" id="IPR004655">
    <property type="entry name" value="FabH"/>
</dbReference>
<dbReference type="EMBL" id="CAEZUP010000008">
    <property type="protein sequence ID" value="CAB4599942.1"/>
    <property type="molecule type" value="Genomic_DNA"/>
</dbReference>
<evidence type="ECO:0000256" key="4">
    <source>
        <dbReference type="ARBA" id="ARBA00022516"/>
    </source>
</evidence>
<keyword evidence="3" id="KW-0963">Cytoplasm</keyword>
<proteinExistence type="inferred from homology"/>